<evidence type="ECO:0000259" key="1">
    <source>
        <dbReference type="Pfam" id="PF13628"/>
    </source>
</evidence>
<accession>A0ABP8HZ49</accession>
<dbReference type="Pfam" id="PF13628">
    <property type="entry name" value="DUF4142"/>
    <property type="match status" value="1"/>
</dbReference>
<dbReference type="Gene3D" id="1.20.1260.10">
    <property type="match status" value="1"/>
</dbReference>
<gene>
    <name evidence="2" type="ORF">GCM10023185_03150</name>
</gene>
<keyword evidence="3" id="KW-1185">Reference proteome</keyword>
<dbReference type="InterPro" id="IPR025419">
    <property type="entry name" value="DUF4142"/>
</dbReference>
<reference evidence="3" key="1">
    <citation type="journal article" date="2019" name="Int. J. Syst. Evol. Microbiol.">
        <title>The Global Catalogue of Microorganisms (GCM) 10K type strain sequencing project: providing services to taxonomists for standard genome sequencing and annotation.</title>
        <authorList>
            <consortium name="The Broad Institute Genomics Platform"/>
            <consortium name="The Broad Institute Genome Sequencing Center for Infectious Disease"/>
            <person name="Wu L."/>
            <person name="Ma J."/>
        </authorList>
    </citation>
    <scope>NUCLEOTIDE SEQUENCE [LARGE SCALE GENOMIC DNA]</scope>
    <source>
        <strain evidence="3">JCM 17923</strain>
    </source>
</reference>
<dbReference type="PANTHER" id="PTHR38593">
    <property type="entry name" value="BLR2558 PROTEIN"/>
    <property type="match status" value="1"/>
</dbReference>
<evidence type="ECO:0000313" key="2">
    <source>
        <dbReference type="EMBL" id="GAA4347824.1"/>
    </source>
</evidence>
<feature type="domain" description="DUF4142" evidence="1">
    <location>
        <begin position="19"/>
        <end position="154"/>
    </location>
</feature>
<name>A0ABP8HZ49_9BACT</name>
<dbReference type="Proteomes" id="UP001501153">
    <property type="component" value="Unassembled WGS sequence"/>
</dbReference>
<dbReference type="PANTHER" id="PTHR38593:SF1">
    <property type="entry name" value="BLR2558 PROTEIN"/>
    <property type="match status" value="1"/>
</dbReference>
<sequence>MQLNREHINEADVTERQEEDAAFMVKLTGNTLLEIELGKLAQARAHTPVARQYGTRLVQSKLELLQSLRGLAAAKRLAVPAALSDDEQAAFHEVSSLSGPRLDQKVLALVIKTHKQDEDALDEMRDDAYDGDIRGLAAKYLPPLREQLATAEEIADEVDALP</sequence>
<comment type="caution">
    <text evidence="2">The sequence shown here is derived from an EMBL/GenBank/DDBJ whole genome shotgun (WGS) entry which is preliminary data.</text>
</comment>
<evidence type="ECO:0000313" key="3">
    <source>
        <dbReference type="Proteomes" id="UP001501153"/>
    </source>
</evidence>
<dbReference type="EMBL" id="BAABGZ010000008">
    <property type="protein sequence ID" value="GAA4347824.1"/>
    <property type="molecule type" value="Genomic_DNA"/>
</dbReference>
<dbReference type="InterPro" id="IPR012347">
    <property type="entry name" value="Ferritin-like"/>
</dbReference>
<proteinExistence type="predicted"/>
<organism evidence="2 3">
    <name type="scientific">Hymenobacter saemangeumensis</name>
    <dbReference type="NCBI Taxonomy" id="1084522"/>
    <lineage>
        <taxon>Bacteria</taxon>
        <taxon>Pseudomonadati</taxon>
        <taxon>Bacteroidota</taxon>
        <taxon>Cytophagia</taxon>
        <taxon>Cytophagales</taxon>
        <taxon>Hymenobacteraceae</taxon>
        <taxon>Hymenobacter</taxon>
    </lineage>
</organism>
<protein>
    <recommendedName>
        <fullName evidence="1">DUF4142 domain-containing protein</fullName>
    </recommendedName>
</protein>